<protein>
    <recommendedName>
        <fullName evidence="1">non-specific serine/threonine protein kinase</fullName>
        <ecNumber evidence="1">2.7.11.1</ecNumber>
    </recommendedName>
</protein>
<proteinExistence type="predicted"/>
<sequence length="482" mass="53060">MTSTLLSDRYRIISVLGTGGFCETFLAEDTQMPSGRRCVIKLLKPVNDNPQVHQVVQRRFQREAAILEELGGANNQIPTLYAYFQASGQFYLVQEWIIGQTLSQIVKQNGCLSESEVIPILISLLKVLDFVHSKGIIHRDIKPDNILLRSSDVKPILIDFGAVRETMATVVNYEGNITSSIVIGTPGFMPNEQAAGRPVFASDLYSLGLTAIYLLMGKLPLELKTDSYTGENIWDRDTISPNLAAVLNKAIRFDARERYPSAKAMLDALQSIANSTAPKVPMLNQLFPLNNSTLREPAIQSSRQNAMFIGSTLLTGGLIGVCVIIGLLLASTQTKPSRESASSLLPKQQVSDNPFSLSSGSPTDSRYEGVETPESATTNIANLPDSFYFISSSTFPNLQTAVEQVKTLQAKGYRQSGVFWIPDYPNLSDKPLFVVYLVTSRDRRSCIDFLKTYGKSNPKAYCAFASKDPNAPTARVYAEEIK</sequence>
<keyword evidence="10" id="KW-1133">Transmembrane helix</keyword>
<evidence type="ECO:0000256" key="7">
    <source>
        <dbReference type="ARBA" id="ARBA00047899"/>
    </source>
</evidence>
<dbReference type="PROSITE" id="PS50011">
    <property type="entry name" value="PROTEIN_KINASE_DOM"/>
    <property type="match status" value="1"/>
</dbReference>
<feature type="transmembrane region" description="Helical" evidence="10">
    <location>
        <begin position="306"/>
        <end position="330"/>
    </location>
</feature>
<reference evidence="12 13" key="1">
    <citation type="journal article" date="2021" name="Int. J. Syst. Evol. Microbiol.">
        <title>Amazonocrinis nigriterrae gen. nov., sp. nov., Atlanticothrix silvestris gen. nov., sp. nov. and Dendronalium phyllosphericum gen. nov., sp. nov., nostocacean cyanobacteria from Brazilian environments.</title>
        <authorList>
            <person name="Alvarenga D.O."/>
            <person name="Andreote A.P.D."/>
            <person name="Branco L.H.Z."/>
            <person name="Delbaje E."/>
            <person name="Cruz R.B."/>
            <person name="Varani A.M."/>
            <person name="Fiore M.F."/>
        </authorList>
    </citation>
    <scope>NUCLEOTIDE SEQUENCE [LARGE SCALE GENOMIC DNA]</scope>
    <source>
        <strain evidence="12 13">CENA369</strain>
    </source>
</reference>
<keyword evidence="5 12" id="KW-0418">Kinase</keyword>
<keyword evidence="13" id="KW-1185">Reference proteome</keyword>
<keyword evidence="3" id="KW-0808">Transferase</keyword>
<keyword evidence="4" id="KW-0547">Nucleotide-binding</keyword>
<name>A0A8J7I7J1_9NOST</name>
<evidence type="ECO:0000256" key="9">
    <source>
        <dbReference type="SAM" id="MobiDB-lite"/>
    </source>
</evidence>
<comment type="catalytic activity">
    <reaction evidence="8">
        <text>L-seryl-[protein] + ATP = O-phospho-L-seryl-[protein] + ADP + H(+)</text>
        <dbReference type="Rhea" id="RHEA:17989"/>
        <dbReference type="Rhea" id="RHEA-COMP:9863"/>
        <dbReference type="Rhea" id="RHEA-COMP:11604"/>
        <dbReference type="ChEBI" id="CHEBI:15378"/>
        <dbReference type="ChEBI" id="CHEBI:29999"/>
        <dbReference type="ChEBI" id="CHEBI:30616"/>
        <dbReference type="ChEBI" id="CHEBI:83421"/>
        <dbReference type="ChEBI" id="CHEBI:456216"/>
        <dbReference type="EC" id="2.7.11.1"/>
    </reaction>
</comment>
<keyword evidence="6" id="KW-0067">ATP-binding</keyword>
<evidence type="ECO:0000256" key="10">
    <source>
        <dbReference type="SAM" id="Phobius"/>
    </source>
</evidence>
<keyword evidence="10" id="KW-0472">Membrane</keyword>
<dbReference type="EMBL" id="JAECZA010000076">
    <property type="protein sequence ID" value="MBH8574520.1"/>
    <property type="molecule type" value="Genomic_DNA"/>
</dbReference>
<dbReference type="PANTHER" id="PTHR24363">
    <property type="entry name" value="SERINE/THREONINE PROTEIN KINASE"/>
    <property type="match status" value="1"/>
</dbReference>
<gene>
    <name evidence="12" type="ORF">I8752_16115</name>
</gene>
<comment type="catalytic activity">
    <reaction evidence="7">
        <text>L-threonyl-[protein] + ATP = O-phospho-L-threonyl-[protein] + ADP + H(+)</text>
        <dbReference type="Rhea" id="RHEA:46608"/>
        <dbReference type="Rhea" id="RHEA-COMP:11060"/>
        <dbReference type="Rhea" id="RHEA-COMP:11605"/>
        <dbReference type="ChEBI" id="CHEBI:15378"/>
        <dbReference type="ChEBI" id="CHEBI:30013"/>
        <dbReference type="ChEBI" id="CHEBI:30616"/>
        <dbReference type="ChEBI" id="CHEBI:61977"/>
        <dbReference type="ChEBI" id="CHEBI:456216"/>
        <dbReference type="EC" id="2.7.11.1"/>
    </reaction>
</comment>
<evidence type="ECO:0000259" key="11">
    <source>
        <dbReference type="PROSITE" id="PS50011"/>
    </source>
</evidence>
<dbReference type="PANTHER" id="PTHR24363:SF0">
    <property type="entry name" value="SERINE_THREONINE KINASE LIKE DOMAIN CONTAINING 1"/>
    <property type="match status" value="1"/>
</dbReference>
<dbReference type="Pfam" id="PF00069">
    <property type="entry name" value="Pkinase"/>
    <property type="match status" value="1"/>
</dbReference>
<evidence type="ECO:0000313" key="12">
    <source>
        <dbReference type="EMBL" id="MBH8574520.1"/>
    </source>
</evidence>
<dbReference type="SMART" id="SM00220">
    <property type="entry name" value="S_TKc"/>
    <property type="match status" value="1"/>
</dbReference>
<keyword evidence="10" id="KW-0812">Transmembrane</keyword>
<dbReference type="EC" id="2.7.11.1" evidence="1"/>
<dbReference type="InterPro" id="IPR000719">
    <property type="entry name" value="Prot_kinase_dom"/>
</dbReference>
<evidence type="ECO:0000256" key="3">
    <source>
        <dbReference type="ARBA" id="ARBA00022679"/>
    </source>
</evidence>
<evidence type="ECO:0000256" key="4">
    <source>
        <dbReference type="ARBA" id="ARBA00022741"/>
    </source>
</evidence>
<dbReference type="CDD" id="cd14014">
    <property type="entry name" value="STKc_PknB_like"/>
    <property type="match status" value="1"/>
</dbReference>
<accession>A0A8J7I7J1</accession>
<evidence type="ECO:0000256" key="8">
    <source>
        <dbReference type="ARBA" id="ARBA00048679"/>
    </source>
</evidence>
<evidence type="ECO:0000256" key="1">
    <source>
        <dbReference type="ARBA" id="ARBA00012513"/>
    </source>
</evidence>
<dbReference type="SUPFAM" id="SSF56112">
    <property type="entry name" value="Protein kinase-like (PK-like)"/>
    <property type="match status" value="1"/>
</dbReference>
<evidence type="ECO:0000256" key="6">
    <source>
        <dbReference type="ARBA" id="ARBA00022840"/>
    </source>
</evidence>
<evidence type="ECO:0000256" key="5">
    <source>
        <dbReference type="ARBA" id="ARBA00022777"/>
    </source>
</evidence>
<dbReference type="Gene3D" id="1.10.510.10">
    <property type="entry name" value="Transferase(Phosphotransferase) domain 1"/>
    <property type="match status" value="1"/>
</dbReference>
<feature type="domain" description="Protein kinase" evidence="11">
    <location>
        <begin position="10"/>
        <end position="270"/>
    </location>
</feature>
<comment type="caution">
    <text evidence="12">The sequence shown here is derived from an EMBL/GenBank/DDBJ whole genome shotgun (WGS) entry which is preliminary data.</text>
</comment>
<dbReference type="GO" id="GO:0005524">
    <property type="term" value="F:ATP binding"/>
    <property type="evidence" value="ECO:0007669"/>
    <property type="project" value="UniProtKB-KW"/>
</dbReference>
<dbReference type="Gene3D" id="3.30.200.20">
    <property type="entry name" value="Phosphorylase Kinase, domain 1"/>
    <property type="match status" value="1"/>
</dbReference>
<feature type="compositionally biased region" description="Polar residues" evidence="9">
    <location>
        <begin position="338"/>
        <end position="364"/>
    </location>
</feature>
<dbReference type="PROSITE" id="PS00108">
    <property type="entry name" value="PROTEIN_KINASE_ST"/>
    <property type="match status" value="1"/>
</dbReference>
<dbReference type="AlphaFoldDB" id="A0A8J7I7J1"/>
<dbReference type="InterPro" id="IPR008271">
    <property type="entry name" value="Ser/Thr_kinase_AS"/>
</dbReference>
<keyword evidence="2 12" id="KW-0723">Serine/threonine-protein kinase</keyword>
<evidence type="ECO:0000256" key="2">
    <source>
        <dbReference type="ARBA" id="ARBA00022527"/>
    </source>
</evidence>
<dbReference type="GO" id="GO:0004674">
    <property type="term" value="F:protein serine/threonine kinase activity"/>
    <property type="evidence" value="ECO:0007669"/>
    <property type="project" value="UniProtKB-KW"/>
</dbReference>
<dbReference type="InterPro" id="IPR011009">
    <property type="entry name" value="Kinase-like_dom_sf"/>
</dbReference>
<dbReference type="Proteomes" id="UP000662314">
    <property type="component" value="Unassembled WGS sequence"/>
</dbReference>
<organism evidence="12 13">
    <name type="scientific">Dendronalium phyllosphericum CENA369</name>
    <dbReference type="NCBI Taxonomy" id="1725256"/>
    <lineage>
        <taxon>Bacteria</taxon>
        <taxon>Bacillati</taxon>
        <taxon>Cyanobacteriota</taxon>
        <taxon>Cyanophyceae</taxon>
        <taxon>Nostocales</taxon>
        <taxon>Nostocaceae</taxon>
        <taxon>Dendronalium</taxon>
        <taxon>Dendronalium phyllosphericum</taxon>
    </lineage>
</organism>
<dbReference type="RefSeq" id="WP_214433328.1">
    <property type="nucleotide sequence ID" value="NZ_CAWPUQ010000313.1"/>
</dbReference>
<feature type="region of interest" description="Disordered" evidence="9">
    <location>
        <begin position="338"/>
        <end position="373"/>
    </location>
</feature>
<evidence type="ECO:0000313" key="13">
    <source>
        <dbReference type="Proteomes" id="UP000662314"/>
    </source>
</evidence>